<evidence type="ECO:0000313" key="2">
    <source>
        <dbReference type="Proteomes" id="UP000309061"/>
    </source>
</evidence>
<name>A0A6B8KD23_9HYPH</name>
<protein>
    <submittedName>
        <fullName evidence="1">Uncharacterized protein</fullName>
    </submittedName>
</protein>
<dbReference type="KEGG" id="mhey:H2LOC_011745"/>
<evidence type="ECO:0000313" key="1">
    <source>
        <dbReference type="EMBL" id="QGM46314.1"/>
    </source>
</evidence>
<keyword evidence="2" id="KW-1185">Reference proteome</keyword>
<accession>A0A6B8KD23</accession>
<dbReference type="RefSeq" id="WP_136496564.1">
    <property type="nucleotide sequence ID" value="NZ_CP046052.1"/>
</dbReference>
<reference evidence="1 2" key="1">
    <citation type="submission" date="2019-11" db="EMBL/GenBank/DDBJ databases">
        <title>The genome sequence of Methylocystis heyeri.</title>
        <authorList>
            <person name="Oshkin I.Y."/>
            <person name="Miroshnikov K."/>
            <person name="Dedysh S.N."/>
        </authorList>
    </citation>
    <scope>NUCLEOTIDE SEQUENCE [LARGE SCALE GENOMIC DNA]</scope>
    <source>
        <strain evidence="1 2">H2</strain>
    </source>
</reference>
<dbReference type="EMBL" id="CP046052">
    <property type="protein sequence ID" value="QGM46314.1"/>
    <property type="molecule type" value="Genomic_DNA"/>
</dbReference>
<gene>
    <name evidence="1" type="ORF">H2LOC_011745</name>
</gene>
<organism evidence="1 2">
    <name type="scientific">Methylocystis heyeri</name>
    <dbReference type="NCBI Taxonomy" id="391905"/>
    <lineage>
        <taxon>Bacteria</taxon>
        <taxon>Pseudomonadati</taxon>
        <taxon>Pseudomonadota</taxon>
        <taxon>Alphaproteobacteria</taxon>
        <taxon>Hyphomicrobiales</taxon>
        <taxon>Methylocystaceae</taxon>
        <taxon>Methylocystis</taxon>
    </lineage>
</organism>
<dbReference type="AlphaFoldDB" id="A0A6B8KD23"/>
<dbReference type="Proteomes" id="UP000309061">
    <property type="component" value="Chromosome"/>
</dbReference>
<proteinExistence type="predicted"/>
<sequence length="112" mass="11740">MAFFAFSLRKAARAVGKSFSLICGIGPAVSTPAAATETETVLWDFDGYYLSNPKSGLVFGPGGVLYGATFDGGAGTVFQLTPPAQGQTHWTETRYTPFVARSGESPNNPTAI</sequence>